<feature type="transmembrane region" description="Helical" evidence="1">
    <location>
        <begin position="50"/>
        <end position="67"/>
    </location>
</feature>
<dbReference type="GO" id="GO:0008643">
    <property type="term" value="P:carbohydrate transport"/>
    <property type="evidence" value="ECO:0007669"/>
    <property type="project" value="InterPro"/>
</dbReference>
<dbReference type="PANTHER" id="PTHR11328">
    <property type="entry name" value="MAJOR FACILITATOR SUPERFAMILY DOMAIN-CONTAINING PROTEIN"/>
    <property type="match status" value="1"/>
</dbReference>
<feature type="transmembrane region" description="Helical" evidence="1">
    <location>
        <begin position="12"/>
        <end position="38"/>
    </location>
</feature>
<feature type="transmembrane region" description="Helical" evidence="1">
    <location>
        <begin position="383"/>
        <end position="406"/>
    </location>
</feature>
<evidence type="ECO:0000313" key="2">
    <source>
        <dbReference type="EMBL" id="AGF58638.1"/>
    </source>
</evidence>
<dbReference type="InterPro" id="IPR036259">
    <property type="entry name" value="MFS_trans_sf"/>
</dbReference>
<keyword evidence="1" id="KW-0812">Transmembrane</keyword>
<keyword evidence="1" id="KW-1133">Transmembrane helix</keyword>
<dbReference type="Pfam" id="PF13347">
    <property type="entry name" value="MFS_2"/>
    <property type="match status" value="1"/>
</dbReference>
<feature type="transmembrane region" description="Helical" evidence="1">
    <location>
        <begin position="341"/>
        <end position="362"/>
    </location>
</feature>
<feature type="transmembrane region" description="Helical" evidence="1">
    <location>
        <begin position="151"/>
        <end position="170"/>
    </location>
</feature>
<feature type="transmembrane region" description="Helical" evidence="1">
    <location>
        <begin position="283"/>
        <end position="306"/>
    </location>
</feature>
<feature type="transmembrane region" description="Helical" evidence="1">
    <location>
        <begin position="88"/>
        <end position="106"/>
    </location>
</feature>
<dbReference type="PANTHER" id="PTHR11328:SF24">
    <property type="entry name" value="MAJOR FACILITATOR SUPERFAMILY (MFS) PROFILE DOMAIN-CONTAINING PROTEIN"/>
    <property type="match status" value="1"/>
</dbReference>
<dbReference type="AlphaFoldDB" id="M1MR46"/>
<accession>M1MR46</accession>
<proteinExistence type="predicted"/>
<feature type="transmembrane region" description="Helical" evidence="1">
    <location>
        <begin position="254"/>
        <end position="277"/>
    </location>
</feature>
<dbReference type="CDD" id="cd17332">
    <property type="entry name" value="MFS_MelB_like"/>
    <property type="match status" value="1"/>
</dbReference>
<feature type="transmembrane region" description="Helical" evidence="1">
    <location>
        <begin position="318"/>
        <end position="335"/>
    </location>
</feature>
<dbReference type="Proteomes" id="UP000011728">
    <property type="component" value="Chromosome"/>
</dbReference>
<reference evidence="2 3" key="1">
    <citation type="submission" date="2013-02" db="EMBL/GenBank/DDBJ databases">
        <title>Genome sequence of Clostridium saccharoperbutylacetonicum N1-4(HMT).</title>
        <authorList>
            <person name="Poehlein A."/>
            <person name="Daniel R."/>
        </authorList>
    </citation>
    <scope>NUCLEOTIDE SEQUENCE [LARGE SCALE GENOMIC DNA]</scope>
    <source>
        <strain evidence="3">N1-4(HMT)</strain>
    </source>
</reference>
<dbReference type="GO" id="GO:0015293">
    <property type="term" value="F:symporter activity"/>
    <property type="evidence" value="ECO:0007669"/>
    <property type="project" value="InterPro"/>
</dbReference>
<dbReference type="SUPFAM" id="SSF103473">
    <property type="entry name" value="MFS general substrate transporter"/>
    <property type="match status" value="1"/>
</dbReference>
<dbReference type="InterPro" id="IPR039672">
    <property type="entry name" value="MFS_2"/>
</dbReference>
<keyword evidence="3" id="KW-1185">Reference proteome</keyword>
<feature type="transmembrane region" description="Helical" evidence="1">
    <location>
        <begin position="112"/>
        <end position="131"/>
    </location>
</feature>
<dbReference type="HOGENOM" id="CLU_027408_4_1_9"/>
<feature type="transmembrane region" description="Helical" evidence="1">
    <location>
        <begin position="426"/>
        <end position="449"/>
    </location>
</feature>
<gene>
    <name evidence="2" type="ORF">Cspa_c48850</name>
</gene>
<dbReference type="STRING" id="36745.CLSAP_46530"/>
<dbReference type="Gene3D" id="1.20.1250.20">
    <property type="entry name" value="MFS general substrate transporter like domains"/>
    <property type="match status" value="2"/>
</dbReference>
<dbReference type="GO" id="GO:0005886">
    <property type="term" value="C:plasma membrane"/>
    <property type="evidence" value="ECO:0007669"/>
    <property type="project" value="TreeGrafter"/>
</dbReference>
<dbReference type="KEGG" id="csr:Cspa_c48850"/>
<dbReference type="RefSeq" id="WP_015394947.1">
    <property type="nucleotide sequence ID" value="NC_020291.1"/>
</dbReference>
<evidence type="ECO:0000313" key="3">
    <source>
        <dbReference type="Proteomes" id="UP000011728"/>
    </source>
</evidence>
<organism evidence="2 3">
    <name type="scientific">Clostridium saccharoperbutylacetonicum N1-4(HMT)</name>
    <dbReference type="NCBI Taxonomy" id="931276"/>
    <lineage>
        <taxon>Bacteria</taxon>
        <taxon>Bacillati</taxon>
        <taxon>Bacillota</taxon>
        <taxon>Clostridia</taxon>
        <taxon>Eubacteriales</taxon>
        <taxon>Clostridiaceae</taxon>
        <taxon>Clostridium</taxon>
    </lineage>
</organism>
<keyword evidence="1" id="KW-0472">Membrane</keyword>
<dbReference type="EMBL" id="CP004121">
    <property type="protein sequence ID" value="AGF58638.1"/>
    <property type="molecule type" value="Genomic_DNA"/>
</dbReference>
<dbReference type="PATRIC" id="fig|931276.5.peg.4927"/>
<protein>
    <submittedName>
        <fullName evidence="2">Major facilitator superfamily MFS_1</fullName>
    </submittedName>
</protein>
<dbReference type="eggNOG" id="COG2211">
    <property type="taxonomic scope" value="Bacteria"/>
</dbReference>
<feature type="transmembrane region" description="Helical" evidence="1">
    <location>
        <begin position="182"/>
        <end position="201"/>
    </location>
</feature>
<name>M1MR46_9CLOT</name>
<evidence type="ECO:0000256" key="1">
    <source>
        <dbReference type="SAM" id="Phobius"/>
    </source>
</evidence>
<dbReference type="OrthoDB" id="9764596at2"/>
<sequence length="500" mass="55960">MSRKDKKITLPVCIGYGLVDLMGGGAFTIIGAFLLFFYTTFCGLTPIEGASIVAIARFVDAVASLFIGSISDNFYKTKLGKMFGRRRFFLLIGAPLMAVYVLIWTIGMGYWFYLSCYLLFEIIAAMILIPWETLPTEMTTDFGDRTKISTCRLVISSLGQFLGTFVPAQLIGHFGQKNPYAYFYNGLFFAVLYAICIFITYKVTWEREITPAMEQELLERENSKGGRSFGDYLKVLGEYVSTFKLKCFRKHLGLYLLSFTAGDIFNAVFLFFCVYNLKVSSSVGAYLLSFSIIGIPGTIIGGVLFLKLGPTKLYKITYTFMILSVLAYYGVYLFNPEGKTAILLGISIVYFAFRSLAVLTPWTVFPFIPDVDEIVSMKRREGLFAAVMTFTRKSTVALATFLIGVVLQEGGFVKGQDVQSPQTVQIIGYVLLIGCVGLFALSLILAFTFKLNKETHKILIDEVERLKNGGSKNDVDQETKQVVEDLTGYKYESVWKENAI</sequence>